<accession>A0A5B8MU01</accession>
<dbReference type="Pfam" id="PF25286">
    <property type="entry name" value="DUF7876"/>
    <property type="match status" value="1"/>
</dbReference>
<sequence length="237" mass="25769">MLSLEALDVRGVHCVQCGGGGGRDRASSRRVWSSSAKGSAAVLGAGGGTLRENVKASSFCRRNISCKSASSSGRDLALSVTRTFDTLQNPAVHNVTYSGALNEFVRAAILAYECGCSHEVLRQAFAVEGGKLEGGGEGGFEGYTEVGLVWLSIRLSRVPDKRWSTGGAVDKEFEKRWLGFVKLIANAYFGKRMAWYPIDKLQLEQVVSCEKVDPPDIVAERARLVFTTLRFMNFQGY</sequence>
<dbReference type="EMBL" id="CP031042">
    <property type="protein sequence ID" value="QDZ22912.1"/>
    <property type="molecule type" value="Genomic_DNA"/>
</dbReference>
<gene>
    <name evidence="2" type="ORF">A3770_09p54300</name>
</gene>
<name>A0A5B8MU01_9CHLO</name>
<protein>
    <recommendedName>
        <fullName evidence="1">DUF7876 domain-containing protein</fullName>
    </recommendedName>
</protein>
<dbReference type="Proteomes" id="UP000316726">
    <property type="component" value="Chromosome 9"/>
</dbReference>
<dbReference type="PANTHER" id="PTHR37197">
    <property type="entry name" value="F19K23.17 PROTEIN"/>
    <property type="match status" value="1"/>
</dbReference>
<evidence type="ECO:0000313" key="3">
    <source>
        <dbReference type="Proteomes" id="UP000316726"/>
    </source>
</evidence>
<evidence type="ECO:0000313" key="2">
    <source>
        <dbReference type="EMBL" id="QDZ22912.1"/>
    </source>
</evidence>
<feature type="domain" description="DUF7876" evidence="1">
    <location>
        <begin position="64"/>
        <end position="231"/>
    </location>
</feature>
<reference evidence="2 3" key="1">
    <citation type="submission" date="2018-07" db="EMBL/GenBank/DDBJ databases">
        <title>The complete nuclear genome of the prasinophyte Chloropicon primus (CCMP1205).</title>
        <authorList>
            <person name="Pombert J.-F."/>
            <person name="Otis C."/>
            <person name="Turmel M."/>
            <person name="Lemieux C."/>
        </authorList>
    </citation>
    <scope>NUCLEOTIDE SEQUENCE [LARGE SCALE GENOMIC DNA]</scope>
    <source>
        <strain evidence="2 3">CCMP1205</strain>
    </source>
</reference>
<keyword evidence="3" id="KW-1185">Reference proteome</keyword>
<dbReference type="PANTHER" id="PTHR37197:SF2">
    <property type="entry name" value="F19K23.17 PROTEIN"/>
    <property type="match status" value="1"/>
</dbReference>
<dbReference type="OrthoDB" id="566476at2759"/>
<evidence type="ECO:0000259" key="1">
    <source>
        <dbReference type="Pfam" id="PF25286"/>
    </source>
</evidence>
<proteinExistence type="predicted"/>
<dbReference type="InterPro" id="IPR057198">
    <property type="entry name" value="DUF7876"/>
</dbReference>
<organism evidence="2 3">
    <name type="scientific">Chloropicon primus</name>
    <dbReference type="NCBI Taxonomy" id="1764295"/>
    <lineage>
        <taxon>Eukaryota</taxon>
        <taxon>Viridiplantae</taxon>
        <taxon>Chlorophyta</taxon>
        <taxon>Chloropicophyceae</taxon>
        <taxon>Chloropicales</taxon>
        <taxon>Chloropicaceae</taxon>
        <taxon>Chloropicon</taxon>
    </lineage>
</organism>
<dbReference type="AlphaFoldDB" id="A0A5B8MU01"/>